<evidence type="ECO:0000313" key="4">
    <source>
        <dbReference type="EMBL" id="ANP73710.1"/>
    </source>
</evidence>
<dbReference type="STRING" id="670052.PA27867_2771"/>
<organism evidence="4 5">
    <name type="scientific">Cryobacterium arcticum</name>
    <dbReference type="NCBI Taxonomy" id="670052"/>
    <lineage>
        <taxon>Bacteria</taxon>
        <taxon>Bacillati</taxon>
        <taxon>Actinomycetota</taxon>
        <taxon>Actinomycetes</taxon>
        <taxon>Micrococcales</taxon>
        <taxon>Microbacteriaceae</taxon>
        <taxon>Cryobacterium</taxon>
    </lineage>
</organism>
<accession>A0A1B1BM39</accession>
<feature type="region of interest" description="Disordered" evidence="1">
    <location>
        <begin position="134"/>
        <end position="180"/>
    </location>
</feature>
<dbReference type="KEGG" id="cart:PA27867_2771"/>
<protein>
    <recommendedName>
        <fullName evidence="3">Peptidase C51 domain-containing protein</fullName>
    </recommendedName>
</protein>
<keyword evidence="2" id="KW-0812">Transmembrane</keyword>
<dbReference type="PROSITE" id="PS50911">
    <property type="entry name" value="CHAP"/>
    <property type="match status" value="1"/>
</dbReference>
<gene>
    <name evidence="4" type="ORF">PA27867_2771</name>
</gene>
<dbReference type="InterPro" id="IPR038765">
    <property type="entry name" value="Papain-like_cys_pep_sf"/>
</dbReference>
<feature type="compositionally biased region" description="Low complexity" evidence="1">
    <location>
        <begin position="160"/>
        <end position="180"/>
    </location>
</feature>
<keyword evidence="5" id="KW-1185">Reference proteome</keyword>
<dbReference type="SUPFAM" id="SSF54001">
    <property type="entry name" value="Cysteine proteinases"/>
    <property type="match status" value="1"/>
</dbReference>
<feature type="domain" description="Peptidase C51" evidence="3">
    <location>
        <begin position="293"/>
        <end position="422"/>
    </location>
</feature>
<keyword evidence="2" id="KW-1133">Transmembrane helix</keyword>
<proteinExistence type="predicted"/>
<dbReference type="InterPro" id="IPR007921">
    <property type="entry name" value="CHAP_dom"/>
</dbReference>
<dbReference type="Pfam" id="PF05257">
    <property type="entry name" value="CHAP"/>
    <property type="match status" value="1"/>
</dbReference>
<evidence type="ECO:0000259" key="3">
    <source>
        <dbReference type="PROSITE" id="PS50911"/>
    </source>
</evidence>
<evidence type="ECO:0000256" key="2">
    <source>
        <dbReference type="SAM" id="Phobius"/>
    </source>
</evidence>
<dbReference type="Gene3D" id="3.90.1720.10">
    <property type="entry name" value="endopeptidase domain like (from Nostoc punctiforme)"/>
    <property type="match status" value="1"/>
</dbReference>
<keyword evidence="2" id="KW-0472">Membrane</keyword>
<dbReference type="Proteomes" id="UP000092582">
    <property type="component" value="Chromosome 1"/>
</dbReference>
<name>A0A1B1BM39_9MICO</name>
<dbReference type="PATRIC" id="fig|670052.7.peg.2849"/>
<evidence type="ECO:0000313" key="5">
    <source>
        <dbReference type="Proteomes" id="UP000092582"/>
    </source>
</evidence>
<feature type="transmembrane region" description="Helical" evidence="2">
    <location>
        <begin position="192"/>
        <end position="212"/>
    </location>
</feature>
<sequence>MVVRSPHRLWLLRGLSVTHSGPAGSPESDGVLPTRREARALRAAAEAAALAATADLAVSATPATAPASEPAVPVPAVPVVSVSPDLAAVVESAITSSIPVVASAPLSRPETAPPGSTIPELSVPESLLPDQTADVFPPSRRDARQRATVRPTPATRVLRAPTKPTKPAAASAKPAGSVAVRRAKRHKPLAKLVTLMAIPAVFLTAALPAYAFSPQGSAGFSAQSEVDTQALTVASAAAAVTISADGFSATSQAELDDIEAGLQASQSQQRAAEQARASAAEYAVYGIRAERDDYPWPTAATDAQGGGLSPLGYYYRECVDFVAWRLNRDAGSTGSPWKWTWNSMTPGGGDASSWANAWSAKGWPTSKTPIVGAVAWFTYNHVAYVQSVPGDGTVVLEEYNWMGSHAYHTRTVPISEVPMYLYPPS</sequence>
<reference evidence="4 5" key="1">
    <citation type="submission" date="2016-06" db="EMBL/GenBank/DDBJ databases">
        <title>Genome sequencing of Cryobacterium arcticum PAMC 27867.</title>
        <authorList>
            <person name="Lee J."/>
            <person name="Kim O.-S."/>
        </authorList>
    </citation>
    <scope>NUCLEOTIDE SEQUENCE [LARGE SCALE GENOMIC DNA]</scope>
    <source>
        <strain evidence="4 5">PAMC 27867</strain>
    </source>
</reference>
<dbReference type="AlphaFoldDB" id="A0A1B1BM39"/>
<evidence type="ECO:0000256" key="1">
    <source>
        <dbReference type="SAM" id="MobiDB-lite"/>
    </source>
</evidence>
<dbReference type="EMBL" id="CP016282">
    <property type="protein sequence ID" value="ANP73710.1"/>
    <property type="molecule type" value="Genomic_DNA"/>
</dbReference>